<evidence type="ECO:0000313" key="6">
    <source>
        <dbReference type="EMBL" id="PZG08919.1"/>
    </source>
</evidence>
<dbReference type="PANTHER" id="PTHR30349:SF81">
    <property type="entry name" value="TYROSINE RECOMBINASE XERC"/>
    <property type="match status" value="1"/>
</dbReference>
<dbReference type="InterPro" id="IPR050090">
    <property type="entry name" value="Tyrosine_recombinase_XerCD"/>
</dbReference>
<reference evidence="6 7" key="1">
    <citation type="submission" date="2018-01" db="EMBL/GenBank/DDBJ databases">
        <title>Draft genome sequence of Nonomuraea sp. KC333.</title>
        <authorList>
            <person name="Sahin N."/>
            <person name="Saygin H."/>
            <person name="Ay H."/>
        </authorList>
    </citation>
    <scope>NUCLEOTIDE SEQUENCE [LARGE SCALE GENOMIC DNA]</scope>
    <source>
        <strain evidence="6 7">KC333</strain>
    </source>
</reference>
<organism evidence="6 7">
    <name type="scientific">Nonomuraea aridisoli</name>
    <dbReference type="NCBI Taxonomy" id="2070368"/>
    <lineage>
        <taxon>Bacteria</taxon>
        <taxon>Bacillati</taxon>
        <taxon>Actinomycetota</taxon>
        <taxon>Actinomycetes</taxon>
        <taxon>Streptosporangiales</taxon>
        <taxon>Streptosporangiaceae</taxon>
        <taxon>Nonomuraea</taxon>
    </lineage>
</organism>
<dbReference type="InterPro" id="IPR044068">
    <property type="entry name" value="CB"/>
</dbReference>
<evidence type="ECO:0000259" key="4">
    <source>
        <dbReference type="PROSITE" id="PS51898"/>
    </source>
</evidence>
<dbReference type="InterPro" id="IPR002104">
    <property type="entry name" value="Integrase_catalytic"/>
</dbReference>
<evidence type="ECO:0008006" key="8">
    <source>
        <dbReference type="Google" id="ProtNLM"/>
    </source>
</evidence>
<sequence>MAGKVLPMRAGANSAANGAPGGSAAAAAAGEPGRVQAAAEQALATTRRYLDRCKLSEHTVRAYRRQCAAFLAWLTTPEHAAAHPDAFDDVVGGEAALTAYKRHLLRKKASPNTINQALPAIELMYEHGARLRLHVKRVRVPRPGEPDALSVPQQRALERAADRRGVRDAAVVFTFLYSGARAEECARLDVEDLAVTARTGEVRLHGKGDEVRTVPLPAPARERLSAWLLQRGRDPGPLWTGQRGPLTVSGITQVVLAAGADAGLDGLRPHDLRHTYATRLREDGADAAQIQALLGHARLDTTARYFRAGAAELAAVVERVFEH</sequence>
<evidence type="ECO:0000259" key="5">
    <source>
        <dbReference type="PROSITE" id="PS51900"/>
    </source>
</evidence>
<keyword evidence="1 3" id="KW-0238">DNA-binding</keyword>
<dbReference type="AlphaFoldDB" id="A0A2W2DXD4"/>
<dbReference type="PROSITE" id="PS51900">
    <property type="entry name" value="CB"/>
    <property type="match status" value="1"/>
</dbReference>
<gene>
    <name evidence="6" type="ORF">C1J01_38400</name>
</gene>
<dbReference type="Gene3D" id="1.10.443.10">
    <property type="entry name" value="Intergrase catalytic core"/>
    <property type="match status" value="1"/>
</dbReference>
<dbReference type="GO" id="GO:0003677">
    <property type="term" value="F:DNA binding"/>
    <property type="evidence" value="ECO:0007669"/>
    <property type="project" value="UniProtKB-UniRule"/>
</dbReference>
<dbReference type="PANTHER" id="PTHR30349">
    <property type="entry name" value="PHAGE INTEGRASE-RELATED"/>
    <property type="match status" value="1"/>
</dbReference>
<feature type="domain" description="Core-binding (CB)" evidence="5">
    <location>
        <begin position="44"/>
        <end position="129"/>
    </location>
</feature>
<dbReference type="RefSeq" id="WP_111183886.1">
    <property type="nucleotide sequence ID" value="NZ_POUD01000257.1"/>
</dbReference>
<proteinExistence type="predicted"/>
<dbReference type="SUPFAM" id="SSF56349">
    <property type="entry name" value="DNA breaking-rejoining enzymes"/>
    <property type="match status" value="1"/>
</dbReference>
<dbReference type="Proteomes" id="UP000249304">
    <property type="component" value="Unassembled WGS sequence"/>
</dbReference>
<dbReference type="InterPro" id="IPR013762">
    <property type="entry name" value="Integrase-like_cat_sf"/>
</dbReference>
<dbReference type="EMBL" id="POUD01000257">
    <property type="protein sequence ID" value="PZG08919.1"/>
    <property type="molecule type" value="Genomic_DNA"/>
</dbReference>
<dbReference type="Pfam" id="PF00589">
    <property type="entry name" value="Phage_integrase"/>
    <property type="match status" value="1"/>
</dbReference>
<comment type="caution">
    <text evidence="6">The sequence shown here is derived from an EMBL/GenBank/DDBJ whole genome shotgun (WGS) entry which is preliminary data.</text>
</comment>
<dbReference type="InterPro" id="IPR010998">
    <property type="entry name" value="Integrase_recombinase_N"/>
</dbReference>
<evidence type="ECO:0000256" key="3">
    <source>
        <dbReference type="PROSITE-ProRule" id="PRU01248"/>
    </source>
</evidence>
<keyword evidence="7" id="KW-1185">Reference proteome</keyword>
<dbReference type="PROSITE" id="PS51898">
    <property type="entry name" value="TYR_RECOMBINASE"/>
    <property type="match status" value="1"/>
</dbReference>
<accession>A0A2W2DXD4</accession>
<dbReference type="GO" id="GO:0015074">
    <property type="term" value="P:DNA integration"/>
    <property type="evidence" value="ECO:0007669"/>
    <property type="project" value="InterPro"/>
</dbReference>
<evidence type="ECO:0000256" key="2">
    <source>
        <dbReference type="ARBA" id="ARBA00023172"/>
    </source>
</evidence>
<evidence type="ECO:0000256" key="1">
    <source>
        <dbReference type="ARBA" id="ARBA00023125"/>
    </source>
</evidence>
<dbReference type="OrthoDB" id="9803188at2"/>
<dbReference type="SUPFAM" id="SSF47823">
    <property type="entry name" value="lambda integrase-like, N-terminal domain"/>
    <property type="match status" value="1"/>
</dbReference>
<name>A0A2W2DXD4_9ACTN</name>
<evidence type="ECO:0000313" key="7">
    <source>
        <dbReference type="Proteomes" id="UP000249304"/>
    </source>
</evidence>
<dbReference type="CDD" id="cd00397">
    <property type="entry name" value="DNA_BRE_C"/>
    <property type="match status" value="1"/>
</dbReference>
<dbReference type="GO" id="GO:0006310">
    <property type="term" value="P:DNA recombination"/>
    <property type="evidence" value="ECO:0007669"/>
    <property type="project" value="UniProtKB-KW"/>
</dbReference>
<feature type="domain" description="Tyr recombinase" evidence="4">
    <location>
        <begin position="144"/>
        <end position="318"/>
    </location>
</feature>
<dbReference type="InterPro" id="IPR011010">
    <property type="entry name" value="DNA_brk_join_enz"/>
</dbReference>
<keyword evidence="2" id="KW-0233">DNA recombination</keyword>
<dbReference type="Gene3D" id="1.10.150.130">
    <property type="match status" value="1"/>
</dbReference>
<protein>
    <recommendedName>
        <fullName evidence="8">Integrase</fullName>
    </recommendedName>
</protein>